<evidence type="ECO:0000313" key="3">
    <source>
        <dbReference type="EMBL" id="MBB5981530.1"/>
    </source>
</evidence>
<dbReference type="AlphaFoldDB" id="A0A841DXN4"/>
<dbReference type="Pfam" id="PF00403">
    <property type="entry name" value="HMA"/>
    <property type="match status" value="1"/>
</dbReference>
<dbReference type="EMBL" id="JACHNF010000001">
    <property type="protein sequence ID" value="MBB5981530.1"/>
    <property type="molecule type" value="Genomic_DNA"/>
</dbReference>
<proteinExistence type="predicted"/>
<comment type="caution">
    <text evidence="3">The sequence shown here is derived from an EMBL/GenBank/DDBJ whole genome shotgun (WGS) entry which is preliminary data.</text>
</comment>
<dbReference type="Proteomes" id="UP000558997">
    <property type="component" value="Unassembled WGS sequence"/>
</dbReference>
<dbReference type="InterPro" id="IPR006121">
    <property type="entry name" value="HMA_dom"/>
</dbReference>
<evidence type="ECO:0000256" key="1">
    <source>
        <dbReference type="ARBA" id="ARBA00022723"/>
    </source>
</evidence>
<sequence>MTTETKTFHVLGMTCAHCVRFITEELQTVPGITTIAIDLPTGKLTITTDRPITPTKIQTAVEAAGYTLKAPGSAPAHAV</sequence>
<keyword evidence="1" id="KW-0479">Metal-binding</keyword>
<organism evidence="3 4">
    <name type="scientific">Kribbella solani</name>
    <dbReference type="NCBI Taxonomy" id="236067"/>
    <lineage>
        <taxon>Bacteria</taxon>
        <taxon>Bacillati</taxon>
        <taxon>Actinomycetota</taxon>
        <taxon>Actinomycetes</taxon>
        <taxon>Propionibacteriales</taxon>
        <taxon>Kribbellaceae</taxon>
        <taxon>Kribbella</taxon>
    </lineage>
</organism>
<dbReference type="GO" id="GO:0046872">
    <property type="term" value="F:metal ion binding"/>
    <property type="evidence" value="ECO:0007669"/>
    <property type="project" value="UniProtKB-KW"/>
</dbReference>
<keyword evidence="4" id="KW-1185">Reference proteome</keyword>
<feature type="domain" description="HMA" evidence="2">
    <location>
        <begin position="4"/>
        <end position="69"/>
    </location>
</feature>
<protein>
    <submittedName>
        <fullName evidence="3">Copper chaperone CopZ</fullName>
    </submittedName>
</protein>
<name>A0A841DXN4_9ACTN</name>
<evidence type="ECO:0000259" key="2">
    <source>
        <dbReference type="PROSITE" id="PS50846"/>
    </source>
</evidence>
<dbReference type="Gene3D" id="3.30.70.100">
    <property type="match status" value="1"/>
</dbReference>
<dbReference type="InterPro" id="IPR036163">
    <property type="entry name" value="HMA_dom_sf"/>
</dbReference>
<dbReference type="PROSITE" id="PS50846">
    <property type="entry name" value="HMA_2"/>
    <property type="match status" value="1"/>
</dbReference>
<accession>A0A841DXN4</accession>
<evidence type="ECO:0000313" key="4">
    <source>
        <dbReference type="Proteomes" id="UP000558997"/>
    </source>
</evidence>
<dbReference type="FunFam" id="3.30.70.100:FF:000001">
    <property type="entry name" value="ATPase copper transporting beta"/>
    <property type="match status" value="1"/>
</dbReference>
<dbReference type="InterPro" id="IPR017969">
    <property type="entry name" value="Heavy-metal-associated_CS"/>
</dbReference>
<dbReference type="PROSITE" id="PS01047">
    <property type="entry name" value="HMA_1"/>
    <property type="match status" value="1"/>
</dbReference>
<gene>
    <name evidence="3" type="ORF">HDA44_004871</name>
</gene>
<dbReference type="RefSeq" id="WP_184838098.1">
    <property type="nucleotide sequence ID" value="NZ_BAAAVN010000030.1"/>
</dbReference>
<dbReference type="CDD" id="cd00371">
    <property type="entry name" value="HMA"/>
    <property type="match status" value="1"/>
</dbReference>
<reference evidence="3 4" key="1">
    <citation type="submission" date="2020-08" db="EMBL/GenBank/DDBJ databases">
        <title>Sequencing the genomes of 1000 actinobacteria strains.</title>
        <authorList>
            <person name="Klenk H.-P."/>
        </authorList>
    </citation>
    <scope>NUCLEOTIDE SEQUENCE [LARGE SCALE GENOMIC DNA]</scope>
    <source>
        <strain evidence="3 4">DSM 17294</strain>
    </source>
</reference>
<dbReference type="SUPFAM" id="SSF55008">
    <property type="entry name" value="HMA, heavy metal-associated domain"/>
    <property type="match status" value="1"/>
</dbReference>